<reference evidence="1 2" key="1">
    <citation type="journal article" date="2017" name="Mol. Ecol.">
        <title>Comparative and population genomic landscape of Phellinus noxius: A hypervariable fungus causing root rot in trees.</title>
        <authorList>
            <person name="Chung C.L."/>
            <person name="Lee T.J."/>
            <person name="Akiba M."/>
            <person name="Lee H.H."/>
            <person name="Kuo T.H."/>
            <person name="Liu D."/>
            <person name="Ke H.M."/>
            <person name="Yokoi T."/>
            <person name="Roa M.B."/>
            <person name="Lu M.J."/>
            <person name="Chang Y.Y."/>
            <person name="Ann P.J."/>
            <person name="Tsai J.N."/>
            <person name="Chen C.Y."/>
            <person name="Tzean S.S."/>
            <person name="Ota Y."/>
            <person name="Hattori T."/>
            <person name="Sahashi N."/>
            <person name="Liou R.F."/>
            <person name="Kikuchi T."/>
            <person name="Tsai I.J."/>
        </authorList>
    </citation>
    <scope>NUCLEOTIDE SEQUENCE [LARGE SCALE GENOMIC DNA]</scope>
    <source>
        <strain evidence="1 2">FFPRI411160</strain>
    </source>
</reference>
<evidence type="ECO:0000313" key="2">
    <source>
        <dbReference type="Proteomes" id="UP000217199"/>
    </source>
</evidence>
<name>A0A286UCN7_9AGAM</name>
<organism evidence="1 2">
    <name type="scientific">Pyrrhoderma noxium</name>
    <dbReference type="NCBI Taxonomy" id="2282107"/>
    <lineage>
        <taxon>Eukaryota</taxon>
        <taxon>Fungi</taxon>
        <taxon>Dikarya</taxon>
        <taxon>Basidiomycota</taxon>
        <taxon>Agaricomycotina</taxon>
        <taxon>Agaricomycetes</taxon>
        <taxon>Hymenochaetales</taxon>
        <taxon>Hymenochaetaceae</taxon>
        <taxon>Pyrrhoderma</taxon>
    </lineage>
</organism>
<protein>
    <submittedName>
        <fullName evidence="1">Uncharacterized protein</fullName>
    </submittedName>
</protein>
<accession>A0A286UCN7</accession>
<dbReference type="Proteomes" id="UP000217199">
    <property type="component" value="Unassembled WGS sequence"/>
</dbReference>
<dbReference type="InParanoid" id="A0A286UCN7"/>
<dbReference type="AlphaFoldDB" id="A0A286UCN7"/>
<keyword evidence="2" id="KW-1185">Reference proteome</keyword>
<sequence length="164" mass="17541">MSLSGLSASSWKRARKVRPTLKNDGVIGLHLGRPRERYVVANSYPGSDEQYTQPQISVPEDFTVPNKTRSTNLPDSLSIGDGVFIVDTNESGSSISLSNKSSELTTSWKACLKGVCANTLTSPSSPNTSRIFWGLSSPSSNAVSSIFISQGGGLTSMSCNLYEQ</sequence>
<dbReference type="EMBL" id="NBII01000007">
    <property type="protein sequence ID" value="PAV17284.1"/>
    <property type="molecule type" value="Genomic_DNA"/>
</dbReference>
<evidence type="ECO:0000313" key="1">
    <source>
        <dbReference type="EMBL" id="PAV17284.1"/>
    </source>
</evidence>
<proteinExistence type="predicted"/>
<comment type="caution">
    <text evidence="1">The sequence shown here is derived from an EMBL/GenBank/DDBJ whole genome shotgun (WGS) entry which is preliminary data.</text>
</comment>
<gene>
    <name evidence="1" type="ORF">PNOK_0734800</name>
</gene>